<dbReference type="AlphaFoldDB" id="A0A0B3RIM0"/>
<dbReference type="OrthoDB" id="7867138at2"/>
<gene>
    <name evidence="1" type="ORF">OA50_04486</name>
</gene>
<evidence type="ECO:0000313" key="1">
    <source>
        <dbReference type="EMBL" id="KHQ51115.1"/>
    </source>
</evidence>
<name>A0A0B3RIM0_9RHOB</name>
<reference evidence="1 2" key="1">
    <citation type="submission" date="2014-10" db="EMBL/GenBank/DDBJ databases">
        <title>Genome sequence of Ponticoccus sp. strain UMTAT08 isolated from clonal culture of toxic dinoflagellate Alexandrium tamiyavanichii.</title>
        <authorList>
            <person name="Gan H.Y."/>
            <person name="Muhd D.-D."/>
            <person name="Mohd Noor M.E."/>
            <person name="Yeong Y.S."/>
            <person name="Usup G."/>
        </authorList>
    </citation>
    <scope>NUCLEOTIDE SEQUENCE [LARGE SCALE GENOMIC DNA]</scope>
    <source>
        <strain evidence="1 2">UMTAT08</strain>
    </source>
</reference>
<sequence length="84" mass="9807">MSEWGPWIEHNGKGCPLPDWQIVEAVDVEGEFYEADRVDTLCWDHDCGTPVLWWIIRYRIRKPRGLTILEEIARSVKEPQELGA</sequence>
<proteinExistence type="predicted"/>
<dbReference type="Proteomes" id="UP000030960">
    <property type="component" value="Unassembled WGS sequence"/>
</dbReference>
<comment type="caution">
    <text evidence="1">The sequence shown here is derived from an EMBL/GenBank/DDBJ whole genome shotgun (WGS) entry which is preliminary data.</text>
</comment>
<keyword evidence="2" id="KW-1185">Reference proteome</keyword>
<protein>
    <submittedName>
        <fullName evidence="1">Uncharacterized protein</fullName>
    </submittedName>
</protein>
<accession>A0A0B3RIM0</accession>
<evidence type="ECO:0000313" key="2">
    <source>
        <dbReference type="Proteomes" id="UP000030960"/>
    </source>
</evidence>
<dbReference type="RefSeq" id="WP_043145307.1">
    <property type="nucleotide sequence ID" value="NZ_JSUQ01000020.1"/>
</dbReference>
<dbReference type="EMBL" id="JSUQ01000020">
    <property type="protein sequence ID" value="KHQ51115.1"/>
    <property type="molecule type" value="Genomic_DNA"/>
</dbReference>
<organism evidence="1 2">
    <name type="scientific">Mameliella alba</name>
    <dbReference type="NCBI Taxonomy" id="561184"/>
    <lineage>
        <taxon>Bacteria</taxon>
        <taxon>Pseudomonadati</taxon>
        <taxon>Pseudomonadota</taxon>
        <taxon>Alphaproteobacteria</taxon>
        <taxon>Rhodobacterales</taxon>
        <taxon>Roseobacteraceae</taxon>
        <taxon>Mameliella</taxon>
    </lineage>
</organism>